<evidence type="ECO:0000256" key="2">
    <source>
        <dbReference type="PROSITE-ProRule" id="PRU00235"/>
    </source>
</evidence>
<reference evidence="5" key="1">
    <citation type="journal article" date="2023" name="Mol. Biol. Evol.">
        <title>Third-Generation Sequencing Reveals the Adaptive Role of the Epigenome in Three Deep-Sea Polychaetes.</title>
        <authorList>
            <person name="Perez M."/>
            <person name="Aroh O."/>
            <person name="Sun Y."/>
            <person name="Lan Y."/>
            <person name="Juniper S.K."/>
            <person name="Young C.R."/>
            <person name="Angers B."/>
            <person name="Qian P.Y."/>
        </authorList>
    </citation>
    <scope>NUCLEOTIDE SEQUENCE</scope>
    <source>
        <strain evidence="5">R07B-5</strain>
    </source>
</reference>
<feature type="compositionally biased region" description="Polar residues" evidence="3">
    <location>
        <begin position="1327"/>
        <end position="1339"/>
    </location>
</feature>
<feature type="repeat" description="RCC1" evidence="2">
    <location>
        <begin position="433"/>
        <end position="487"/>
    </location>
</feature>
<dbReference type="InterPro" id="IPR000408">
    <property type="entry name" value="Reg_chr_condens"/>
</dbReference>
<feature type="repeat" description="RCC1" evidence="2">
    <location>
        <begin position="488"/>
        <end position="540"/>
    </location>
</feature>
<dbReference type="Pfam" id="PF00622">
    <property type="entry name" value="SPRY"/>
    <property type="match status" value="1"/>
</dbReference>
<dbReference type="InterPro" id="IPR003877">
    <property type="entry name" value="SPRY_dom"/>
</dbReference>
<feature type="region of interest" description="Disordered" evidence="3">
    <location>
        <begin position="1327"/>
        <end position="1371"/>
    </location>
</feature>
<proteinExistence type="predicted"/>
<dbReference type="EMBL" id="JAODUO010001341">
    <property type="protein sequence ID" value="KAK2166000.1"/>
    <property type="molecule type" value="Genomic_DNA"/>
</dbReference>
<dbReference type="PRINTS" id="PR00633">
    <property type="entry name" value="RCCNDNSATION"/>
</dbReference>
<dbReference type="InterPro" id="IPR058923">
    <property type="entry name" value="RCC1-like_dom"/>
</dbReference>
<dbReference type="PANTHER" id="PTHR22872:SF6">
    <property type="entry name" value="E3 UBIQUITIN-PROTEIN LIGASE HERC1-RELATED"/>
    <property type="match status" value="1"/>
</dbReference>
<dbReference type="SMART" id="SM00449">
    <property type="entry name" value="SPRY"/>
    <property type="match status" value="1"/>
</dbReference>
<dbReference type="Gene3D" id="2.60.120.920">
    <property type="match status" value="1"/>
</dbReference>
<protein>
    <recommendedName>
        <fullName evidence="4">B30.2/SPRY domain-containing protein</fullName>
    </recommendedName>
</protein>
<evidence type="ECO:0000259" key="4">
    <source>
        <dbReference type="PROSITE" id="PS50188"/>
    </source>
</evidence>
<dbReference type="FunFam" id="2.60.120.920:FF:000015">
    <property type="entry name" value="LOW QUALITY PROTEIN: probable E3 ubiquitin-protein ligase HERC1"/>
    <property type="match status" value="1"/>
</dbReference>
<keyword evidence="1" id="KW-0677">Repeat</keyword>
<dbReference type="SUPFAM" id="SSF49899">
    <property type="entry name" value="Concanavalin A-like lectins/glucanases"/>
    <property type="match status" value="1"/>
</dbReference>
<sequence>MPACPPVKMKWLDHLNASWVGEGSDSIADRDGVASLYGRLISSQELVLMPQTVVHLKGPPLPDFEKDQLTQAEQEHYLNAVLSSQLTLARAICSDSPFSSILGKRLIILQRIFHAIASKYHDSDALRPQLMPDEGTMNSNENKSAVCRTQSGSDALMEMGVKTGLSFIFSLLRQSWANEGVNLCNDVLHTALNVVCSLPPLSLANETRLPALGLNALGQVSSFLKSMSMPNSGADRHGKQLASELVLALAAQRGSLRYLLEWIEMAMCAASADPGSRNEAGSSNGNVEAGQMIKYNVFMQILQQMIHSAGGPDREWTYTGQTLTQNEDGLIPLYQSAMCLMQEVCKLASHYAQTCVSPDENRNTAVSENSNNCSGHMMSGESGEVFVWGSNSSHQLAEGNQEKILQPKQATMFAAVQQLEAGQFCTFVIHADGTMSACGKGSYGRLGLGDSNNQSQPKKLTFDSRHAIKKLSSSKGSDGHTLAVTMDGKLFSWGDGDYGKLGHGNSSTQKYPKLVQGGLVDKVVKSIAAGYRHSAAVTEGGELYTWGEGDYGRLGHGDSNGKNLPTLVKDVSGVGQVACGSSHTIIVSQDGRTVWSFGGGDNGKLGHGDTNRVYKPRIMDFFAGLYVRKVACGSQSSLALVSTGQLYAWGCGSCLGCGSSEATALRPRLIEDLQKVRVVDISCGDSHCLALTHDNDVYAWGNNAMGQCGQGHSQSPVTCPKKVIGLDGVAVHQISAGTSHSVAWTALPTDRHVVAWHRPFCVDLQEATFSLIRSFLERYSDGFNGDNPMSPFPSKTEHEQFVLLCLQLLTTHLALALAGSVANNVLGAQARPLRNLLFRLMDMNTPASIQGAVSETLSVGAALLLPPLRERMELLHSLLPQGFDGCDGLSRGQRMQLGIILNSLQDNNHVASLLGFAHSINTSSATRGSTLPSDTQLAEVLMKTLLRNLGFHTEECFTRLVKQTDRERQPAVCQTEGDTPPAHLRQLLLSLQKHLLAYCYVNAAREELILPAIQLLHKHLLLMLPLCGDVLAHFTDYLQDTGRTDLASGDHLRDVLYQSPAGAMLSQVIYALLLLPVYIIRPLLNALLSLLPHLDRLNRLLPASSALEGEELDLSDPPEEKPVDDTDSILQPPQSAVAKSWAWLIDLERACGLLIGRCLGGMLIGAPMSPEERDTSLWLSEHLFSNGLQPPSAEPGVAMEKLVNDVVGACLAPHGEMTIFNELQDRLGSEVALLLQLLQGSANEPASSVWNNMHEWAIQEDWDTSEVSNDPLLELVSRFLLATLIKHCGVNSIIVHDKPLPPRRVADIYRYVYKVRRKLWSARSPRSLNSGATKVTPKSTPDVENHGGEENTRREEDEHREDERTESEQHIGRQADVCLGQKDSYETLCRNIMRRCAFLIFAVKAAISDDEEPYNLSSRRDEDESTSEANISVGRQTSWHPGHTLSGSDPMLHHHGNETERLSVEQDATGAVTPTEYSVGHMSSVQDWKVHHLGSLQTVKERLRRMRWRHNRMCNMAANEGKTSTGVGAIRQIASEVVQYVMDLAGQSQGRHTTEADQLGTLTEPDLLTAAMVHQQHRAELRLEALNQILEMLSTEREKEEAWQRDVNGDNANDDVSYSAFTAVLPVVTSTTLLNSVHLQFLSGCFGLAVINSDMSANTQLYHYQDGVKAANGGTQQAIQLVVHRIYEKLVAALAERGEGVHTGAQKRLLLMTIFALSVKYQSVDVSLAVSCGMLPLLLRLCVSPAALSRAMSTVLYSSGQSELTSMLEVASLRLLQILAVTAGTYADKLSTGVLQCLVDLLWQQLQTLLEAVETEAALAAETGSGDDEDSRKKMEREEVENEGVKEDLEGEVVSQLTAYEAALGDFLVFVRRVASSPKVQVKMTTPKWTQLLLTITGCQKDTVLPFVTSLRTRLLALHLLEVVLPSSGNEADRQHLQQVVDELFSQMTSAMWTTPVAEASLACRQKARHLQDTIEAASTSSSMTQTPAGVSSGALPVVGADTVCMSMQEALFDPDKILCCAVESGHTLVHGSGGRGYGLGAMSISSGCYQWKFLIVKENKGNEGTCVGISRWPVRDYSHRTTSDMWLYRAYSGNLYHNGEQGLTLPSFTQGDYIVCVLDMDAKTLSFGKNGEEPKLAFEDIDVTELYPCIIFYSSNPGEKVKITDMQVRGMPRVLYPGEPICAPSLTVTIEAIIALLRLLHSHTAWTESVNRAILTRLTLAGKLADMISEMGTGDDPAKHKEMEEERGKIDSKGEMSTGRTQGEGGKCLGECLGVRGRLQMFR</sequence>
<organism evidence="5 6">
    <name type="scientific">Ridgeia piscesae</name>
    <name type="common">Tubeworm</name>
    <dbReference type="NCBI Taxonomy" id="27915"/>
    <lineage>
        <taxon>Eukaryota</taxon>
        <taxon>Metazoa</taxon>
        <taxon>Spiralia</taxon>
        <taxon>Lophotrochozoa</taxon>
        <taxon>Annelida</taxon>
        <taxon>Polychaeta</taxon>
        <taxon>Sedentaria</taxon>
        <taxon>Canalipalpata</taxon>
        <taxon>Sabellida</taxon>
        <taxon>Siboglinidae</taxon>
        <taxon>Ridgeia</taxon>
    </lineage>
</organism>
<dbReference type="InterPro" id="IPR001870">
    <property type="entry name" value="B30.2/SPRY"/>
</dbReference>
<feature type="repeat" description="RCC1" evidence="2">
    <location>
        <begin position="592"/>
        <end position="643"/>
    </location>
</feature>
<dbReference type="InterPro" id="IPR035768">
    <property type="entry name" value="SPRY_HERC1"/>
</dbReference>
<feature type="region of interest" description="Disordered" evidence="3">
    <location>
        <begin position="1820"/>
        <end position="1845"/>
    </location>
</feature>
<evidence type="ECO:0000313" key="6">
    <source>
        <dbReference type="Proteomes" id="UP001209878"/>
    </source>
</evidence>
<dbReference type="InterPro" id="IPR043136">
    <property type="entry name" value="B30.2/SPRY_sf"/>
</dbReference>
<feature type="compositionally biased region" description="Basic and acidic residues" evidence="3">
    <location>
        <begin position="1341"/>
        <end position="1371"/>
    </location>
</feature>
<dbReference type="Gene3D" id="2.130.10.30">
    <property type="entry name" value="Regulator of chromosome condensation 1/beta-lactamase-inhibitor protein II"/>
    <property type="match status" value="1"/>
</dbReference>
<feature type="repeat" description="RCC1" evidence="2">
    <location>
        <begin position="644"/>
        <end position="694"/>
    </location>
</feature>
<feature type="repeat" description="RCC1" evidence="2">
    <location>
        <begin position="695"/>
        <end position="747"/>
    </location>
</feature>
<feature type="domain" description="B30.2/SPRY" evidence="4">
    <location>
        <begin position="1978"/>
        <end position="2171"/>
    </location>
</feature>
<feature type="compositionally biased region" description="Basic and acidic residues" evidence="3">
    <location>
        <begin position="2237"/>
        <end position="2255"/>
    </location>
</feature>
<dbReference type="PROSITE" id="PS50188">
    <property type="entry name" value="B302_SPRY"/>
    <property type="match status" value="1"/>
</dbReference>
<dbReference type="Pfam" id="PF00415">
    <property type="entry name" value="RCC1"/>
    <property type="match status" value="3"/>
</dbReference>
<dbReference type="PROSITE" id="PS00626">
    <property type="entry name" value="RCC1_2"/>
    <property type="match status" value="1"/>
</dbReference>
<dbReference type="PANTHER" id="PTHR22872">
    <property type="entry name" value="BTK-BINDING PROTEIN-RELATED"/>
    <property type="match status" value="1"/>
</dbReference>
<keyword evidence="6" id="KW-1185">Reference proteome</keyword>
<accession>A0AAD9NDH3</accession>
<dbReference type="PROSITE" id="PS50012">
    <property type="entry name" value="RCC1_3"/>
    <property type="match status" value="7"/>
</dbReference>
<evidence type="ECO:0000256" key="3">
    <source>
        <dbReference type="SAM" id="MobiDB-lite"/>
    </source>
</evidence>
<dbReference type="Pfam" id="PF25390">
    <property type="entry name" value="WD40_RLD"/>
    <property type="match status" value="1"/>
</dbReference>
<feature type="region of interest" description="Disordered" evidence="3">
    <location>
        <begin position="1411"/>
        <end position="1455"/>
    </location>
</feature>
<feature type="region of interest" description="Disordered" evidence="3">
    <location>
        <begin position="1109"/>
        <end position="1129"/>
    </location>
</feature>
<dbReference type="CDD" id="cd12881">
    <property type="entry name" value="SPRY_HERC1"/>
    <property type="match status" value="1"/>
</dbReference>
<feature type="compositionally biased region" description="Polar residues" evidence="3">
    <location>
        <begin position="1429"/>
        <end position="1439"/>
    </location>
</feature>
<comment type="caution">
    <text evidence="5">The sequence shown here is derived from an EMBL/GenBank/DDBJ whole genome shotgun (WGS) entry which is preliminary data.</text>
</comment>
<evidence type="ECO:0000256" key="1">
    <source>
        <dbReference type="ARBA" id="ARBA00022737"/>
    </source>
</evidence>
<feature type="compositionally biased region" description="Basic and acidic residues" evidence="3">
    <location>
        <begin position="1830"/>
        <end position="1845"/>
    </location>
</feature>
<dbReference type="SUPFAM" id="SSF50985">
    <property type="entry name" value="RCC1/BLIP-II"/>
    <property type="match status" value="1"/>
</dbReference>
<feature type="repeat" description="RCC1" evidence="2">
    <location>
        <begin position="383"/>
        <end position="432"/>
    </location>
</feature>
<dbReference type="InterPro" id="IPR013320">
    <property type="entry name" value="ConA-like_dom_sf"/>
</dbReference>
<feature type="repeat" description="RCC1" evidence="2">
    <location>
        <begin position="541"/>
        <end position="590"/>
    </location>
</feature>
<gene>
    <name evidence="5" type="ORF">NP493_1337g00008</name>
</gene>
<feature type="region of interest" description="Disordered" evidence="3">
    <location>
        <begin position="2233"/>
        <end position="2264"/>
    </location>
</feature>
<evidence type="ECO:0000313" key="5">
    <source>
        <dbReference type="EMBL" id="KAK2166000.1"/>
    </source>
</evidence>
<dbReference type="InterPro" id="IPR051625">
    <property type="entry name" value="Signaling_Regulatory_Domain"/>
</dbReference>
<dbReference type="InterPro" id="IPR009091">
    <property type="entry name" value="RCC1/BLIP-II"/>
</dbReference>
<name>A0AAD9NDH3_RIDPI</name>
<dbReference type="Proteomes" id="UP001209878">
    <property type="component" value="Unassembled WGS sequence"/>
</dbReference>